<proteinExistence type="predicted"/>
<dbReference type="RefSeq" id="WP_378174974.1">
    <property type="nucleotide sequence ID" value="NZ_JBHTCR010000002.1"/>
</dbReference>
<keyword evidence="2" id="KW-1185">Reference proteome</keyword>
<dbReference type="EMBL" id="JBHTCR010000002">
    <property type="protein sequence ID" value="MFC7346171.1"/>
    <property type="molecule type" value="Genomic_DNA"/>
</dbReference>
<reference evidence="2" key="1">
    <citation type="journal article" date="2019" name="Int. J. Syst. Evol. Microbiol.">
        <title>The Global Catalogue of Microorganisms (GCM) 10K type strain sequencing project: providing services to taxonomists for standard genome sequencing and annotation.</title>
        <authorList>
            <consortium name="The Broad Institute Genomics Platform"/>
            <consortium name="The Broad Institute Genome Sequencing Center for Infectious Disease"/>
            <person name="Wu L."/>
            <person name="Ma J."/>
        </authorList>
    </citation>
    <scope>NUCLEOTIDE SEQUENCE [LARGE SCALE GENOMIC DNA]</scope>
    <source>
        <strain evidence="2">CCUG 54781</strain>
    </source>
</reference>
<comment type="caution">
    <text evidence="1">The sequence shown here is derived from an EMBL/GenBank/DDBJ whole genome shotgun (WGS) entry which is preliminary data.</text>
</comment>
<evidence type="ECO:0000313" key="1">
    <source>
        <dbReference type="EMBL" id="MFC7346171.1"/>
    </source>
</evidence>
<gene>
    <name evidence="1" type="ORF">ACFQO9_05475</name>
</gene>
<sequence length="163" mass="18083">MYKSILFGLVLISLMNCKAQKEATAQNTDNVKSESPLNTNSEIIYFSEGENKFIKEFQTNITFKNIAEDSRCPQGTQCIWAGVAVANVEFMSTTSRPVILQLSTSEVSGKSYHKTQSFNGYNITLQEVTPYPTSQEGAKSLSGKYKIGILISKENDQQSSTTR</sequence>
<protein>
    <recommendedName>
        <fullName evidence="3">Lipoprotein</fullName>
    </recommendedName>
</protein>
<dbReference type="Proteomes" id="UP001596550">
    <property type="component" value="Unassembled WGS sequence"/>
</dbReference>
<name>A0ABW2LUI5_9FLAO</name>
<evidence type="ECO:0000313" key="2">
    <source>
        <dbReference type="Proteomes" id="UP001596550"/>
    </source>
</evidence>
<organism evidence="1 2">
    <name type="scientific">Chryseobacterium zhengzhouense</name>
    <dbReference type="NCBI Taxonomy" id="1636086"/>
    <lineage>
        <taxon>Bacteria</taxon>
        <taxon>Pseudomonadati</taxon>
        <taxon>Bacteroidota</taxon>
        <taxon>Flavobacteriia</taxon>
        <taxon>Flavobacteriales</taxon>
        <taxon>Weeksellaceae</taxon>
        <taxon>Chryseobacterium group</taxon>
        <taxon>Chryseobacterium</taxon>
    </lineage>
</organism>
<evidence type="ECO:0008006" key="3">
    <source>
        <dbReference type="Google" id="ProtNLM"/>
    </source>
</evidence>
<accession>A0ABW2LUI5</accession>